<gene>
    <name evidence="3" type="ORF">COI93_02220</name>
    <name evidence="4" type="ORF">COK38_21530</name>
</gene>
<dbReference type="EMBL" id="NUWN01000008">
    <property type="protein sequence ID" value="PFK47106.1"/>
    <property type="molecule type" value="Genomic_DNA"/>
</dbReference>
<evidence type="ECO:0000313" key="5">
    <source>
        <dbReference type="Proteomes" id="UP000226357"/>
    </source>
</evidence>
<organism evidence="3 6">
    <name type="scientific">Bacillus cereus</name>
    <dbReference type="NCBI Taxonomy" id="1396"/>
    <lineage>
        <taxon>Bacteria</taxon>
        <taxon>Bacillati</taxon>
        <taxon>Bacillota</taxon>
        <taxon>Bacilli</taxon>
        <taxon>Bacillales</taxon>
        <taxon>Bacillaceae</taxon>
        <taxon>Bacillus</taxon>
        <taxon>Bacillus cereus group</taxon>
    </lineage>
</organism>
<reference evidence="5 6" key="1">
    <citation type="submission" date="2017-09" db="EMBL/GenBank/DDBJ databases">
        <title>Large-scale bioinformatics analysis of Bacillus genomes uncovers conserved roles of natural products in bacterial physiology.</title>
        <authorList>
            <consortium name="Agbiome Team Llc"/>
            <person name="Bleich R.M."/>
            <person name="Grubbs K.J."/>
            <person name="Santa Maria K.C."/>
            <person name="Allen S.E."/>
            <person name="Farag S."/>
            <person name="Shank E.A."/>
            <person name="Bowers A."/>
        </authorList>
    </citation>
    <scope>NUCLEOTIDE SEQUENCE [LARGE SCALE GENOMIC DNA]</scope>
    <source>
        <strain evidence="4 5">AFS067272</strain>
        <strain evidence="3 6">AFS083043</strain>
    </source>
</reference>
<keyword evidence="1" id="KW-1133">Transmembrane helix</keyword>
<comment type="caution">
    <text evidence="3">The sequence shown here is derived from an EMBL/GenBank/DDBJ whole genome shotgun (WGS) entry which is preliminary data.</text>
</comment>
<feature type="domain" description="TadE-like" evidence="2">
    <location>
        <begin position="10"/>
        <end position="51"/>
    </location>
</feature>
<evidence type="ECO:0000313" key="4">
    <source>
        <dbReference type="EMBL" id="PFR95122.1"/>
    </source>
</evidence>
<name>A0A2B0N1Y9_BACCE</name>
<evidence type="ECO:0000313" key="3">
    <source>
        <dbReference type="EMBL" id="PFK47106.1"/>
    </source>
</evidence>
<dbReference type="InterPro" id="IPR012495">
    <property type="entry name" value="TadE-like_dom"/>
</dbReference>
<evidence type="ECO:0000256" key="1">
    <source>
        <dbReference type="SAM" id="Phobius"/>
    </source>
</evidence>
<keyword evidence="1" id="KW-0812">Transmembrane</keyword>
<protein>
    <recommendedName>
        <fullName evidence="2">TadE-like domain-containing protein</fullName>
    </recommendedName>
</protein>
<dbReference type="Proteomes" id="UP000226357">
    <property type="component" value="Unassembled WGS sequence"/>
</dbReference>
<keyword evidence="1" id="KW-0472">Membrane</keyword>
<dbReference type="AlphaFoldDB" id="A0A2B0N1Y9"/>
<dbReference type="Proteomes" id="UP000242656">
    <property type="component" value="Unassembled WGS sequence"/>
</dbReference>
<dbReference type="Pfam" id="PF07811">
    <property type="entry name" value="TadE"/>
    <property type="match status" value="1"/>
</dbReference>
<feature type="transmembrane region" description="Helical" evidence="1">
    <location>
        <begin position="12"/>
        <end position="31"/>
    </location>
</feature>
<accession>A0A2B0N1Y9</accession>
<dbReference type="EMBL" id="NVBO01000259">
    <property type="protein sequence ID" value="PFR95122.1"/>
    <property type="molecule type" value="Genomic_DNA"/>
</dbReference>
<sequence length="131" mass="14715">MKRLLKNEEGSATLEFIGILPIVIIFFVFLWQFSLVTYSYFLGHSAANEAAKVYSITGNSAKANSIIQKTIGTNSNHFLYLKDSEITSPNNAGEFKVKVLTHYNVKILPDFLETEIPPIEMKQEVASQVIE</sequence>
<proteinExistence type="predicted"/>
<dbReference type="RefSeq" id="WP_098489470.1">
    <property type="nucleotide sequence ID" value="NZ_NUWN01000008.1"/>
</dbReference>
<evidence type="ECO:0000313" key="6">
    <source>
        <dbReference type="Proteomes" id="UP000242656"/>
    </source>
</evidence>
<evidence type="ECO:0000259" key="2">
    <source>
        <dbReference type="Pfam" id="PF07811"/>
    </source>
</evidence>